<accession>A0A9Q1JJM6</accession>
<evidence type="ECO:0000256" key="1">
    <source>
        <dbReference type="SAM" id="MobiDB-lite"/>
    </source>
</evidence>
<name>A0A9Q1JJM6_9CARY</name>
<dbReference type="AlphaFoldDB" id="A0A9Q1JJM6"/>
<protein>
    <recommendedName>
        <fullName evidence="2">Reverse transcriptase zinc-binding domain-containing protein</fullName>
    </recommendedName>
</protein>
<feature type="compositionally biased region" description="Polar residues" evidence="1">
    <location>
        <begin position="255"/>
        <end position="271"/>
    </location>
</feature>
<evidence type="ECO:0000313" key="3">
    <source>
        <dbReference type="EMBL" id="KAJ8422631.1"/>
    </source>
</evidence>
<feature type="domain" description="Reverse transcriptase zinc-binding" evidence="2">
    <location>
        <begin position="181"/>
        <end position="231"/>
    </location>
</feature>
<dbReference type="Pfam" id="PF13966">
    <property type="entry name" value="zf-RVT"/>
    <property type="match status" value="1"/>
</dbReference>
<dbReference type="InterPro" id="IPR026960">
    <property type="entry name" value="RVT-Znf"/>
</dbReference>
<dbReference type="PANTHER" id="PTHR33116">
    <property type="entry name" value="REVERSE TRANSCRIPTASE ZINC-BINDING DOMAIN-CONTAINING PROTEIN-RELATED-RELATED"/>
    <property type="match status" value="1"/>
</dbReference>
<comment type="caution">
    <text evidence="3">The sequence shown here is derived from an EMBL/GenBank/DDBJ whole genome shotgun (WGS) entry which is preliminary data.</text>
</comment>
<feature type="region of interest" description="Disordered" evidence="1">
    <location>
        <begin position="242"/>
        <end position="276"/>
    </location>
</feature>
<dbReference type="OrthoDB" id="1305421at2759"/>
<keyword evidence="4" id="KW-1185">Reference proteome</keyword>
<gene>
    <name evidence="3" type="ORF">Cgig2_001140</name>
</gene>
<evidence type="ECO:0000259" key="2">
    <source>
        <dbReference type="Pfam" id="PF13966"/>
    </source>
</evidence>
<proteinExistence type="predicted"/>
<evidence type="ECO:0000313" key="4">
    <source>
        <dbReference type="Proteomes" id="UP001153076"/>
    </source>
</evidence>
<reference evidence="3" key="1">
    <citation type="submission" date="2022-04" db="EMBL/GenBank/DDBJ databases">
        <title>Carnegiea gigantea Genome sequencing and assembly v2.</title>
        <authorList>
            <person name="Copetti D."/>
            <person name="Sanderson M.J."/>
            <person name="Burquez A."/>
            <person name="Wojciechowski M.F."/>
        </authorList>
    </citation>
    <scope>NUCLEOTIDE SEQUENCE</scope>
    <source>
        <strain evidence="3">SGP5-SGP5p</strain>
        <tissue evidence="3">Aerial part</tissue>
    </source>
</reference>
<sequence>MKYLGVPISASRFSKIECHQLVDKILGKMRQWSTRNLSFAGRALLVNTVASIFILPQEIINKINQLCRNFLWRGATEYKKPPPISWDTVCTPKKYGGSGLKNLNAWNKACIAKLVWSVAMKKDMMWVKWVHEKYLKQHEWWSYQASYDSSWSWKNLLAIKDIFKQGTDMQKIWMWHDTNSYTIRKGYFWLLGDLNIKRWSKFVWAHTVTPRHAFIMWITMHDKLPKQRMLIICCSNANGQRQCGRPSETGGPSHWISQVKQHSPDLSPSSKIQKKKGRLPTPLLQQSYTIYGEPEMSRFSCTGFLLFRFIAGKQENTSSIGYLFYIAKQRHLHIV</sequence>
<dbReference type="PANTHER" id="PTHR33116:SF84">
    <property type="entry name" value="RNA-DIRECTED DNA POLYMERASE"/>
    <property type="match status" value="1"/>
</dbReference>
<dbReference type="EMBL" id="JAKOGI010002196">
    <property type="protein sequence ID" value="KAJ8422631.1"/>
    <property type="molecule type" value="Genomic_DNA"/>
</dbReference>
<organism evidence="3 4">
    <name type="scientific">Carnegiea gigantea</name>
    <dbReference type="NCBI Taxonomy" id="171969"/>
    <lineage>
        <taxon>Eukaryota</taxon>
        <taxon>Viridiplantae</taxon>
        <taxon>Streptophyta</taxon>
        <taxon>Embryophyta</taxon>
        <taxon>Tracheophyta</taxon>
        <taxon>Spermatophyta</taxon>
        <taxon>Magnoliopsida</taxon>
        <taxon>eudicotyledons</taxon>
        <taxon>Gunneridae</taxon>
        <taxon>Pentapetalae</taxon>
        <taxon>Caryophyllales</taxon>
        <taxon>Cactineae</taxon>
        <taxon>Cactaceae</taxon>
        <taxon>Cactoideae</taxon>
        <taxon>Echinocereeae</taxon>
        <taxon>Carnegiea</taxon>
    </lineage>
</organism>
<dbReference type="Proteomes" id="UP001153076">
    <property type="component" value="Unassembled WGS sequence"/>
</dbReference>